<feature type="compositionally biased region" description="Low complexity" evidence="1">
    <location>
        <begin position="32"/>
        <end position="48"/>
    </location>
</feature>
<gene>
    <name evidence="3" type="ORF">H5P30_03925</name>
</gene>
<organism evidence="3 4">
    <name type="scientific">Puniceicoccus vermicola</name>
    <dbReference type="NCBI Taxonomy" id="388746"/>
    <lineage>
        <taxon>Bacteria</taxon>
        <taxon>Pseudomonadati</taxon>
        <taxon>Verrucomicrobiota</taxon>
        <taxon>Opitutia</taxon>
        <taxon>Puniceicoccales</taxon>
        <taxon>Puniceicoccaceae</taxon>
        <taxon>Puniceicoccus</taxon>
    </lineage>
</organism>
<reference evidence="3 4" key="1">
    <citation type="submission" date="2020-07" db="EMBL/GenBank/DDBJ databases">
        <authorList>
            <person name="Feng X."/>
        </authorList>
    </citation>
    <scope>NUCLEOTIDE SEQUENCE [LARGE SCALE GENOMIC DNA]</scope>
    <source>
        <strain evidence="3 4">JCM14086</strain>
    </source>
</reference>
<accession>A0A7X1E4S6</accession>
<dbReference type="Proteomes" id="UP000525652">
    <property type="component" value="Unassembled WGS sequence"/>
</dbReference>
<feature type="chain" id="PRO_5031150840" evidence="2">
    <location>
        <begin position="23"/>
        <end position="336"/>
    </location>
</feature>
<protein>
    <submittedName>
        <fullName evidence="3">Uncharacterized protein</fullName>
    </submittedName>
</protein>
<proteinExistence type="predicted"/>
<dbReference type="AlphaFoldDB" id="A0A7X1E4S6"/>
<feature type="signal peptide" evidence="2">
    <location>
        <begin position="1"/>
        <end position="22"/>
    </location>
</feature>
<evidence type="ECO:0000256" key="2">
    <source>
        <dbReference type="SAM" id="SignalP"/>
    </source>
</evidence>
<name>A0A7X1E4S6_9BACT</name>
<feature type="region of interest" description="Disordered" evidence="1">
    <location>
        <begin position="32"/>
        <end position="68"/>
    </location>
</feature>
<keyword evidence="2" id="KW-0732">Signal</keyword>
<dbReference type="RefSeq" id="WP_185691657.1">
    <property type="nucleotide sequence ID" value="NZ_JACHVA010000040.1"/>
</dbReference>
<evidence type="ECO:0000313" key="4">
    <source>
        <dbReference type="Proteomes" id="UP000525652"/>
    </source>
</evidence>
<comment type="caution">
    <text evidence="3">The sequence shown here is derived from an EMBL/GenBank/DDBJ whole genome shotgun (WGS) entry which is preliminary data.</text>
</comment>
<dbReference type="EMBL" id="JACHVA010000040">
    <property type="protein sequence ID" value="MBC2600922.1"/>
    <property type="molecule type" value="Genomic_DNA"/>
</dbReference>
<keyword evidence="4" id="KW-1185">Reference proteome</keyword>
<sequence>MQNRFCTLFLCASLLSPLSVFAVGEFGSGGSSLEEGMSGAAEEATEGSNPSEAIEKAVQPGKAQNRGPRSFFSLEGEVHYLPKADLDGKPGRLGETGAGLELNWTQLASFNNFTQLMTSYSQRSYEADNGDPYSSSFTEVNAVRIGATFERPFGDRWSGFVTSRLSLQSAKGTALIDGWNVPFATGVGYLIHPKLIVSAGVLGIWQAEIGTRVIPLVTLRWTPTDRLTIMTLNGVRVSYKLGAKKEWEIVSSVMYETFVFAVTDLEGFNEEQGVVSQEYFQARVGLKRQFGKMFELGGYVESRFNRNFEYYKNDDKFDEFEVDSAVGIRITGTFRF</sequence>
<evidence type="ECO:0000256" key="1">
    <source>
        <dbReference type="SAM" id="MobiDB-lite"/>
    </source>
</evidence>
<evidence type="ECO:0000313" key="3">
    <source>
        <dbReference type="EMBL" id="MBC2600922.1"/>
    </source>
</evidence>